<dbReference type="Proteomes" id="UP000298735">
    <property type="component" value="Chromosome Circular"/>
</dbReference>
<evidence type="ECO:0000256" key="1">
    <source>
        <dbReference type="SAM" id="MobiDB-lite"/>
    </source>
</evidence>
<dbReference type="RefSeq" id="WP_210239012.1">
    <property type="nucleotide sequence ID" value="NZ_CP109968.1"/>
</dbReference>
<evidence type="ECO:0000313" key="2">
    <source>
        <dbReference type="EMBL" id="UYZ06172.1"/>
    </source>
</evidence>
<sequence length="317" mass="33379">MKGRFFRGINFYDLMLFNSDAGGGGGGGGDAAAAAPPAASSAAAPPPVAAAAPPSPSAVAPPAGVTPPPAGDIYKPEGIADHMLGKSNNETIDNLHKALNGYRERDAANKVPDKAEAYGEFTGNIPETIKPHLETLASDPISARMQQYAFDNKVPLPVYQGMVQQFLSVSSELGLMEPVIDEKAERAALVPDVAKHLPEAEQRQAVEKRMNENYAFLDSVAAKGAENGGLAKDDVEFAKAMLGDSAKGHRVFEWIRGVAGGGNGNGPAMQFGGAAATDPRQDLARRAALPENTWGHKSFNKASYDQLQADYKKHIGD</sequence>
<feature type="compositionally biased region" description="Pro residues" evidence="1">
    <location>
        <begin position="44"/>
        <end position="56"/>
    </location>
</feature>
<reference evidence="2" key="1">
    <citation type="submission" date="2022-10" db="EMBL/GenBank/DDBJ databases">
        <title>Complete genome sequence of Agrobacterium salinitolerans CFBP5507.</title>
        <authorList>
            <person name="Tchabashvili S."/>
            <person name="Yen H.-C."/>
            <person name="Haryono M."/>
            <person name="Lin Y.-C."/>
            <person name="Lai E.-M."/>
            <person name="Kuo C.-H."/>
        </authorList>
    </citation>
    <scope>NUCLEOTIDE SEQUENCE</scope>
    <source>
        <strain evidence="2">CFBP5507</strain>
    </source>
</reference>
<evidence type="ECO:0000313" key="3">
    <source>
        <dbReference type="Proteomes" id="UP000298735"/>
    </source>
</evidence>
<accession>A0A9X9K6W9</accession>
<feature type="compositionally biased region" description="Low complexity" evidence="1">
    <location>
        <begin position="31"/>
        <end position="43"/>
    </location>
</feature>
<dbReference type="EMBL" id="CP109968">
    <property type="protein sequence ID" value="UYZ06172.1"/>
    <property type="molecule type" value="Genomic_DNA"/>
</dbReference>
<name>A0A9X9K6W9_9HYPH</name>
<organism evidence="2 3">
    <name type="scientific">Agrobacterium salinitolerans</name>
    <dbReference type="NCBI Taxonomy" id="1183413"/>
    <lineage>
        <taxon>Bacteria</taxon>
        <taxon>Pseudomonadati</taxon>
        <taxon>Pseudomonadota</taxon>
        <taxon>Alphaproteobacteria</taxon>
        <taxon>Hyphomicrobiales</taxon>
        <taxon>Rhizobiaceae</taxon>
        <taxon>Rhizobium/Agrobacterium group</taxon>
        <taxon>Agrobacterium</taxon>
    </lineage>
</organism>
<feature type="region of interest" description="Disordered" evidence="1">
    <location>
        <begin position="25"/>
        <end position="77"/>
    </location>
</feature>
<proteinExistence type="predicted"/>
<protein>
    <submittedName>
        <fullName evidence="2">Uncharacterized protein</fullName>
    </submittedName>
</protein>
<dbReference type="KEGG" id="asal:CFBP5507_07835"/>
<dbReference type="AlphaFoldDB" id="A0A9X9K6W9"/>
<gene>
    <name evidence="2" type="ORF">CFBP5507_07835</name>
</gene>